<dbReference type="GO" id="GO:0005886">
    <property type="term" value="C:plasma membrane"/>
    <property type="evidence" value="ECO:0007669"/>
    <property type="project" value="UniProtKB-SubCell"/>
</dbReference>
<evidence type="ECO:0000256" key="4">
    <source>
        <dbReference type="ARBA" id="ARBA00022692"/>
    </source>
</evidence>
<dbReference type="PROSITE" id="PS50928">
    <property type="entry name" value="ABC_TM1"/>
    <property type="match status" value="1"/>
</dbReference>
<feature type="domain" description="ABC transmembrane type-1" evidence="8">
    <location>
        <begin position="78"/>
        <end position="267"/>
    </location>
</feature>
<name>A0A7Y9ZCU4_9MICO</name>
<evidence type="ECO:0000256" key="5">
    <source>
        <dbReference type="ARBA" id="ARBA00022989"/>
    </source>
</evidence>
<comment type="similarity">
    <text evidence="7">Belongs to the binding-protein-dependent transport system permease family.</text>
</comment>
<dbReference type="RefSeq" id="WP_062075760.1">
    <property type="nucleotide sequence ID" value="NZ_BBRC01000013.1"/>
</dbReference>
<feature type="transmembrane region" description="Helical" evidence="7">
    <location>
        <begin position="82"/>
        <end position="103"/>
    </location>
</feature>
<keyword evidence="10" id="KW-1185">Reference proteome</keyword>
<evidence type="ECO:0000256" key="7">
    <source>
        <dbReference type="RuleBase" id="RU363032"/>
    </source>
</evidence>
<comment type="caution">
    <text evidence="9">The sequence shown here is derived from an EMBL/GenBank/DDBJ whole genome shotgun (WGS) entry which is preliminary data.</text>
</comment>
<comment type="subcellular location">
    <subcellularLocation>
        <location evidence="1 7">Cell membrane</location>
        <topology evidence="1 7">Multi-pass membrane protein</topology>
    </subcellularLocation>
</comment>
<reference evidence="9 10" key="1">
    <citation type="submission" date="2020-07" db="EMBL/GenBank/DDBJ databases">
        <title>Sequencing the genomes of 1000 actinobacteria strains.</title>
        <authorList>
            <person name="Klenk H.-P."/>
        </authorList>
    </citation>
    <scope>NUCLEOTIDE SEQUENCE [LARGE SCALE GENOMIC DNA]</scope>
    <source>
        <strain evidence="9 10">DSM 19970</strain>
    </source>
</reference>
<dbReference type="InterPro" id="IPR035906">
    <property type="entry name" value="MetI-like_sf"/>
</dbReference>
<protein>
    <submittedName>
        <fullName evidence="9">Multiple sugar transport system permease protein</fullName>
    </submittedName>
</protein>
<evidence type="ECO:0000313" key="9">
    <source>
        <dbReference type="EMBL" id="NYI41858.1"/>
    </source>
</evidence>
<dbReference type="EMBL" id="JACBZO010000001">
    <property type="protein sequence ID" value="NYI41858.1"/>
    <property type="molecule type" value="Genomic_DNA"/>
</dbReference>
<dbReference type="Proteomes" id="UP000547973">
    <property type="component" value="Unassembled WGS sequence"/>
</dbReference>
<dbReference type="SUPFAM" id="SSF161098">
    <property type="entry name" value="MetI-like"/>
    <property type="match status" value="1"/>
</dbReference>
<evidence type="ECO:0000256" key="6">
    <source>
        <dbReference type="ARBA" id="ARBA00023136"/>
    </source>
</evidence>
<keyword evidence="2 7" id="KW-0813">Transport</keyword>
<evidence type="ECO:0000259" key="8">
    <source>
        <dbReference type="PROSITE" id="PS50928"/>
    </source>
</evidence>
<keyword evidence="6 7" id="KW-0472">Membrane</keyword>
<keyword evidence="5 7" id="KW-1133">Transmembrane helix</keyword>
<dbReference type="PANTHER" id="PTHR43744:SF12">
    <property type="entry name" value="ABC TRANSPORTER PERMEASE PROTEIN MG189-RELATED"/>
    <property type="match status" value="1"/>
</dbReference>
<keyword evidence="4 7" id="KW-0812">Transmembrane</keyword>
<evidence type="ECO:0000313" key="10">
    <source>
        <dbReference type="Proteomes" id="UP000547973"/>
    </source>
</evidence>
<evidence type="ECO:0000256" key="3">
    <source>
        <dbReference type="ARBA" id="ARBA00022475"/>
    </source>
</evidence>
<dbReference type="OrthoDB" id="2063054at2"/>
<evidence type="ECO:0000256" key="2">
    <source>
        <dbReference type="ARBA" id="ARBA00022448"/>
    </source>
</evidence>
<feature type="transmembrane region" description="Helical" evidence="7">
    <location>
        <begin position="248"/>
        <end position="267"/>
    </location>
</feature>
<feature type="transmembrane region" description="Helical" evidence="7">
    <location>
        <begin position="143"/>
        <end position="163"/>
    </location>
</feature>
<proteinExistence type="inferred from homology"/>
<dbReference type="AlphaFoldDB" id="A0A7Y9ZCU4"/>
<organism evidence="9 10">
    <name type="scientific">Demequina lutea</name>
    <dbReference type="NCBI Taxonomy" id="431489"/>
    <lineage>
        <taxon>Bacteria</taxon>
        <taxon>Bacillati</taxon>
        <taxon>Actinomycetota</taxon>
        <taxon>Actinomycetes</taxon>
        <taxon>Micrococcales</taxon>
        <taxon>Demequinaceae</taxon>
        <taxon>Demequina</taxon>
    </lineage>
</organism>
<dbReference type="PANTHER" id="PTHR43744">
    <property type="entry name" value="ABC TRANSPORTER PERMEASE PROTEIN MG189-RELATED-RELATED"/>
    <property type="match status" value="1"/>
</dbReference>
<dbReference type="Gene3D" id="1.10.3720.10">
    <property type="entry name" value="MetI-like"/>
    <property type="match status" value="1"/>
</dbReference>
<keyword evidence="3" id="KW-1003">Cell membrane</keyword>
<accession>A0A7Y9ZCU4</accession>
<keyword evidence="9" id="KW-0762">Sugar transport</keyword>
<dbReference type="Pfam" id="PF00528">
    <property type="entry name" value="BPD_transp_1"/>
    <property type="match status" value="1"/>
</dbReference>
<gene>
    <name evidence="9" type="ORF">BKA03_001977</name>
</gene>
<dbReference type="InterPro" id="IPR000515">
    <property type="entry name" value="MetI-like"/>
</dbReference>
<feature type="transmembrane region" description="Helical" evidence="7">
    <location>
        <begin position="18"/>
        <end position="37"/>
    </location>
</feature>
<sequence>MSSHTHTRTRTRTRAGTIALNSIVVIGALAMVFPFVWTLSTSLTHGAGLSATPSLIPSHPSLDGYRELFTRTPFARVVLNSIGLAVAITVAQLVTSTLAAYGFSRFEFRGKKAIFATYLATMMVPFQVLLVPLFVLMRDLKLLDTYLGVLLPSIASAFGVFLLRQAMNTIPRELDEAATLDGAGHFRIFSRIIVPNMLPALATLSVFAFMSSWNSFLWPLIILRSDDHKTLPLALASLQGQFTTQWDVIMAGSIVSIIPMLTLYIFAQKYIIQGVAGSGLK</sequence>
<dbReference type="CDD" id="cd06261">
    <property type="entry name" value="TM_PBP2"/>
    <property type="match status" value="1"/>
</dbReference>
<feature type="transmembrane region" description="Helical" evidence="7">
    <location>
        <begin position="115"/>
        <end position="137"/>
    </location>
</feature>
<evidence type="ECO:0000256" key="1">
    <source>
        <dbReference type="ARBA" id="ARBA00004651"/>
    </source>
</evidence>
<dbReference type="GO" id="GO:0055085">
    <property type="term" value="P:transmembrane transport"/>
    <property type="evidence" value="ECO:0007669"/>
    <property type="project" value="InterPro"/>
</dbReference>
<feature type="transmembrane region" description="Helical" evidence="7">
    <location>
        <begin position="197"/>
        <end position="221"/>
    </location>
</feature>